<comment type="caution">
    <text evidence="2">The sequence shown here is derived from an EMBL/GenBank/DDBJ whole genome shotgun (WGS) entry which is preliminary data.</text>
</comment>
<proteinExistence type="predicted"/>
<feature type="region of interest" description="Disordered" evidence="1">
    <location>
        <begin position="12"/>
        <end position="50"/>
    </location>
</feature>
<protein>
    <submittedName>
        <fullName evidence="2">Uncharacterized protein</fullName>
    </submittedName>
</protein>
<evidence type="ECO:0000256" key="1">
    <source>
        <dbReference type="SAM" id="MobiDB-lite"/>
    </source>
</evidence>
<reference evidence="2" key="1">
    <citation type="submission" date="2017-07" db="EMBL/GenBank/DDBJ databases">
        <title>Taro Niue Genome Assembly and Annotation.</title>
        <authorList>
            <person name="Atibalentja N."/>
            <person name="Keating K."/>
            <person name="Fields C.J."/>
        </authorList>
    </citation>
    <scope>NUCLEOTIDE SEQUENCE</scope>
    <source>
        <strain evidence="2">Niue_2</strain>
        <tissue evidence="2">Leaf</tissue>
    </source>
</reference>
<sequence length="118" mass="12367">MCEGSSWVLLASGGSGSSGHPGAQVADSPQPGEEAGGLSPGAEPEQALPTLLGGKKEKKKLDLNADCILFAIGRDEEDFVEQCIERASCLSVAVRKQSCGVGGYLISTKWQKDFWLLA</sequence>
<dbReference type="EMBL" id="NMUH01000142">
    <property type="protein sequence ID" value="MQL72759.1"/>
    <property type="molecule type" value="Genomic_DNA"/>
</dbReference>
<gene>
    <name evidence="2" type="ORF">Taro_005129</name>
</gene>
<name>A0A843TWW3_COLES</name>
<organism evidence="2 3">
    <name type="scientific">Colocasia esculenta</name>
    <name type="common">Wild taro</name>
    <name type="synonym">Arum esculentum</name>
    <dbReference type="NCBI Taxonomy" id="4460"/>
    <lineage>
        <taxon>Eukaryota</taxon>
        <taxon>Viridiplantae</taxon>
        <taxon>Streptophyta</taxon>
        <taxon>Embryophyta</taxon>
        <taxon>Tracheophyta</taxon>
        <taxon>Spermatophyta</taxon>
        <taxon>Magnoliopsida</taxon>
        <taxon>Liliopsida</taxon>
        <taxon>Araceae</taxon>
        <taxon>Aroideae</taxon>
        <taxon>Colocasieae</taxon>
        <taxon>Colocasia</taxon>
    </lineage>
</organism>
<evidence type="ECO:0000313" key="3">
    <source>
        <dbReference type="Proteomes" id="UP000652761"/>
    </source>
</evidence>
<accession>A0A843TWW3</accession>
<dbReference type="AlphaFoldDB" id="A0A843TWW3"/>
<dbReference type="OrthoDB" id="1667873at2759"/>
<dbReference type="Proteomes" id="UP000652761">
    <property type="component" value="Unassembled WGS sequence"/>
</dbReference>
<dbReference type="PANTHER" id="PTHR47125:SF2">
    <property type="entry name" value="ADENINE NUCLEOTIDE ALPHA HYDROLASES-LIKE SUPERFAMILY PROTEIN"/>
    <property type="match status" value="1"/>
</dbReference>
<keyword evidence="3" id="KW-1185">Reference proteome</keyword>
<evidence type="ECO:0000313" key="2">
    <source>
        <dbReference type="EMBL" id="MQL72759.1"/>
    </source>
</evidence>
<dbReference type="PANTHER" id="PTHR47125">
    <property type="entry name" value="ADENINE NUCLEOTIDE ALPHA HYDROLASES-LIKE SUPERFAMILY PROTEIN"/>
    <property type="match status" value="1"/>
</dbReference>